<dbReference type="GO" id="GO:0016779">
    <property type="term" value="F:nucleotidyltransferase activity"/>
    <property type="evidence" value="ECO:0007669"/>
    <property type="project" value="UniProtKB-KW"/>
</dbReference>
<feature type="domain" description="N-terminal" evidence="2">
    <location>
        <begin position="16"/>
        <end position="131"/>
    </location>
</feature>
<proteinExistence type="predicted"/>
<evidence type="ECO:0000256" key="1">
    <source>
        <dbReference type="SAM" id="MobiDB-lite"/>
    </source>
</evidence>
<evidence type="ECO:0000259" key="2">
    <source>
        <dbReference type="Pfam" id="PF08401"/>
    </source>
</evidence>
<feature type="compositionally biased region" description="Polar residues" evidence="1">
    <location>
        <begin position="304"/>
        <end position="318"/>
    </location>
</feature>
<keyword evidence="4" id="KW-0548">Nucleotidyltransferase</keyword>
<dbReference type="InterPro" id="IPR041459">
    <property type="entry name" value="MPTase-PolyVal"/>
</dbReference>
<dbReference type="Pfam" id="PF08401">
    <property type="entry name" value="ArdcN"/>
    <property type="match status" value="1"/>
</dbReference>
<dbReference type="InterPro" id="IPR017113">
    <property type="entry name" value="Antirestriction_ArdC"/>
</dbReference>
<evidence type="ECO:0000259" key="3">
    <source>
        <dbReference type="Pfam" id="PF18818"/>
    </source>
</evidence>
<dbReference type="AlphaFoldDB" id="A0A517MWQ7"/>
<accession>A0A517MWQ7</accession>
<dbReference type="RefSeq" id="WP_261342130.1">
    <property type="nucleotide sequence ID" value="NZ_CP036263.1"/>
</dbReference>
<reference evidence="4 5" key="1">
    <citation type="submission" date="2019-02" db="EMBL/GenBank/DDBJ databases">
        <title>Deep-cultivation of Planctomycetes and their phenomic and genomic characterization uncovers novel biology.</title>
        <authorList>
            <person name="Wiegand S."/>
            <person name="Jogler M."/>
            <person name="Boedeker C."/>
            <person name="Pinto D."/>
            <person name="Vollmers J."/>
            <person name="Rivas-Marin E."/>
            <person name="Kohn T."/>
            <person name="Peeters S.H."/>
            <person name="Heuer A."/>
            <person name="Rast P."/>
            <person name="Oberbeckmann S."/>
            <person name="Bunk B."/>
            <person name="Jeske O."/>
            <person name="Meyerdierks A."/>
            <person name="Storesund J.E."/>
            <person name="Kallscheuer N."/>
            <person name="Luecker S."/>
            <person name="Lage O.M."/>
            <person name="Pohl T."/>
            <person name="Merkel B.J."/>
            <person name="Hornburger P."/>
            <person name="Mueller R.-W."/>
            <person name="Bruemmer F."/>
            <person name="Labrenz M."/>
            <person name="Spormann A.M."/>
            <person name="Op den Camp H."/>
            <person name="Overmann J."/>
            <person name="Amann R."/>
            <person name="Jetten M.S.M."/>
            <person name="Mascher T."/>
            <person name="Medema M.H."/>
            <person name="Devos D.P."/>
            <person name="Kaster A.-K."/>
            <person name="Ovreas L."/>
            <person name="Rohde M."/>
            <person name="Galperin M.Y."/>
            <person name="Jogler C."/>
        </authorList>
    </citation>
    <scope>NUCLEOTIDE SEQUENCE [LARGE SCALE GENOMIC DNA]</scope>
    <source>
        <strain evidence="4 5">HG15A2</strain>
    </source>
</reference>
<dbReference type="Pfam" id="PF18818">
    <property type="entry name" value="MPTase-PolyVal"/>
    <property type="match status" value="1"/>
</dbReference>
<feature type="compositionally biased region" description="Basic and acidic residues" evidence="1">
    <location>
        <begin position="293"/>
        <end position="303"/>
    </location>
</feature>
<dbReference type="PIRSF" id="PIRSF037112">
    <property type="entry name" value="Antirestriction_ArdC"/>
    <property type="match status" value="1"/>
</dbReference>
<name>A0A517MWQ7_9BACT</name>
<keyword evidence="4" id="KW-0808">Transferase</keyword>
<dbReference type="EMBL" id="CP036263">
    <property type="protein sequence ID" value="QDS99308.1"/>
    <property type="molecule type" value="Genomic_DNA"/>
</dbReference>
<sequence>MARGDRNNRAHKPRRDIYQEVTSRILELLDAGVAPWRRPIKRSAHGDGMPKSFSTGKNYRGINVFLLAMTSWAHGYESDYWATFNQVKKNQGAVKKGEKSTLVVFWKQATTKDKESGEEITIPVLRHYNVFNAEQCEGVNAPDQVDEEVQAEPFIPIEEADSIVTNYANGPLVVHIGSAAMYLPSTDTVRIASPDRFEARESYYATLFHELVHSTGHKSRLNRGLNEAPAPFGSLDYSKEELVAEMGAAFLCATAGISPPTIEQSAAYIDGWRKKLKDDKKLVVQAAGQGQRAADHIQGHEWSNRTQMPNRPPSYIQS</sequence>
<gene>
    <name evidence="4" type="primary">traC_2</name>
    <name evidence="4" type="ORF">HG15A2_26300</name>
</gene>
<feature type="domain" description="Polyvalent protein metallopeptidase" evidence="3">
    <location>
        <begin position="170"/>
        <end position="288"/>
    </location>
</feature>
<dbReference type="InterPro" id="IPR013610">
    <property type="entry name" value="ArdC_N"/>
</dbReference>
<evidence type="ECO:0000313" key="5">
    <source>
        <dbReference type="Proteomes" id="UP000319852"/>
    </source>
</evidence>
<evidence type="ECO:0000313" key="4">
    <source>
        <dbReference type="EMBL" id="QDS99308.1"/>
    </source>
</evidence>
<feature type="region of interest" description="Disordered" evidence="1">
    <location>
        <begin position="287"/>
        <end position="318"/>
    </location>
</feature>
<organism evidence="4 5">
    <name type="scientific">Adhaeretor mobilis</name>
    <dbReference type="NCBI Taxonomy" id="1930276"/>
    <lineage>
        <taxon>Bacteria</taxon>
        <taxon>Pseudomonadati</taxon>
        <taxon>Planctomycetota</taxon>
        <taxon>Planctomycetia</taxon>
        <taxon>Pirellulales</taxon>
        <taxon>Lacipirellulaceae</taxon>
        <taxon>Adhaeretor</taxon>
    </lineage>
</organism>
<dbReference type="KEGG" id="amob:HG15A2_26300"/>
<dbReference type="Proteomes" id="UP000319852">
    <property type="component" value="Chromosome"/>
</dbReference>
<keyword evidence="5" id="KW-1185">Reference proteome</keyword>
<dbReference type="GO" id="GO:0003697">
    <property type="term" value="F:single-stranded DNA binding"/>
    <property type="evidence" value="ECO:0007669"/>
    <property type="project" value="InterPro"/>
</dbReference>
<protein>
    <submittedName>
        <fullName evidence="4">DNA primase TraC</fullName>
        <ecNumber evidence="4">2.7.7.-</ecNumber>
    </submittedName>
</protein>
<dbReference type="EC" id="2.7.7.-" evidence="4"/>